<organism evidence="2 3">
    <name type="scientific">Aureliella helgolandensis</name>
    <dbReference type="NCBI Taxonomy" id="2527968"/>
    <lineage>
        <taxon>Bacteria</taxon>
        <taxon>Pseudomonadati</taxon>
        <taxon>Planctomycetota</taxon>
        <taxon>Planctomycetia</taxon>
        <taxon>Pirellulales</taxon>
        <taxon>Pirellulaceae</taxon>
        <taxon>Aureliella</taxon>
    </lineage>
</organism>
<reference evidence="2 3" key="1">
    <citation type="submission" date="2019-02" db="EMBL/GenBank/DDBJ databases">
        <title>Deep-cultivation of Planctomycetes and their phenomic and genomic characterization uncovers novel biology.</title>
        <authorList>
            <person name="Wiegand S."/>
            <person name="Jogler M."/>
            <person name="Boedeker C."/>
            <person name="Pinto D."/>
            <person name="Vollmers J."/>
            <person name="Rivas-Marin E."/>
            <person name="Kohn T."/>
            <person name="Peeters S.H."/>
            <person name="Heuer A."/>
            <person name="Rast P."/>
            <person name="Oberbeckmann S."/>
            <person name="Bunk B."/>
            <person name="Jeske O."/>
            <person name="Meyerdierks A."/>
            <person name="Storesund J.E."/>
            <person name="Kallscheuer N."/>
            <person name="Luecker S."/>
            <person name="Lage O.M."/>
            <person name="Pohl T."/>
            <person name="Merkel B.J."/>
            <person name="Hornburger P."/>
            <person name="Mueller R.-W."/>
            <person name="Bruemmer F."/>
            <person name="Labrenz M."/>
            <person name="Spormann A.M."/>
            <person name="Op den Camp H."/>
            <person name="Overmann J."/>
            <person name="Amann R."/>
            <person name="Jetten M.S.M."/>
            <person name="Mascher T."/>
            <person name="Medema M.H."/>
            <person name="Devos D.P."/>
            <person name="Kaster A.-K."/>
            <person name="Ovreas L."/>
            <person name="Rohde M."/>
            <person name="Galperin M.Y."/>
            <person name="Jogler C."/>
        </authorList>
    </citation>
    <scope>NUCLEOTIDE SEQUENCE [LARGE SCALE GENOMIC DNA]</scope>
    <source>
        <strain evidence="2 3">Q31a</strain>
    </source>
</reference>
<dbReference type="RefSeq" id="WP_145075101.1">
    <property type="nucleotide sequence ID" value="NZ_CP036298.1"/>
</dbReference>
<evidence type="ECO:0000259" key="1">
    <source>
        <dbReference type="Pfam" id="PF13023"/>
    </source>
</evidence>
<dbReference type="SUPFAM" id="SSF109604">
    <property type="entry name" value="HD-domain/PDEase-like"/>
    <property type="match status" value="1"/>
</dbReference>
<dbReference type="Proteomes" id="UP000318017">
    <property type="component" value="Chromosome"/>
</dbReference>
<sequence>MQTPDTFGTVGSTIKVAAGHYVDLVNPDPATIELRTIADALSKLCRFGGHTAAFYSVAEHSMLCCRLATDDGCSVAVLRAVLLHDAAEAYLGDIVKPLKLLLPEYHQLEDRMERAIMERFDVDLVGHAPAIREYDRQMLKVERKALLTEDDEPWADFDTIPDRHVILALDTPTQAANRFVAAALSVGLEL</sequence>
<evidence type="ECO:0000313" key="2">
    <source>
        <dbReference type="EMBL" id="QDV22875.1"/>
    </source>
</evidence>
<accession>A0A518G2U5</accession>
<evidence type="ECO:0000313" key="3">
    <source>
        <dbReference type="Proteomes" id="UP000318017"/>
    </source>
</evidence>
<keyword evidence="3" id="KW-1185">Reference proteome</keyword>
<name>A0A518G2U5_9BACT</name>
<dbReference type="InterPro" id="IPR006674">
    <property type="entry name" value="HD_domain"/>
</dbReference>
<dbReference type="KEGG" id="ahel:Q31a_11680"/>
<gene>
    <name evidence="2" type="ORF">Q31a_11680</name>
</gene>
<dbReference type="EMBL" id="CP036298">
    <property type="protein sequence ID" value="QDV22875.1"/>
    <property type="molecule type" value="Genomic_DNA"/>
</dbReference>
<dbReference type="OrthoDB" id="1099791at2"/>
<protein>
    <recommendedName>
        <fullName evidence="1">HD domain-containing protein</fullName>
    </recommendedName>
</protein>
<dbReference type="AlphaFoldDB" id="A0A518G2U5"/>
<feature type="domain" description="HD" evidence="1">
    <location>
        <begin position="55"/>
        <end position="120"/>
    </location>
</feature>
<dbReference type="Gene3D" id="1.10.3210.10">
    <property type="entry name" value="Hypothetical protein af1432"/>
    <property type="match status" value="1"/>
</dbReference>
<proteinExistence type="predicted"/>
<dbReference type="Pfam" id="PF13023">
    <property type="entry name" value="HD_3"/>
    <property type="match status" value="1"/>
</dbReference>